<comment type="similarity">
    <text evidence="1">Belongs to the TRAFAC class dynamin-like GTPase superfamily. Very large inducible GTPase (VLIG) family.</text>
</comment>
<dbReference type="InterPro" id="IPR058641">
    <property type="entry name" value="GVIN1_dom"/>
</dbReference>
<dbReference type="PANTHER" id="PTHR14819:SF20">
    <property type="entry name" value="INTERFERON-INDUCED VERY LARGE GTPASE 1-LIKE"/>
    <property type="match status" value="1"/>
</dbReference>
<feature type="compositionally biased region" description="Polar residues" evidence="2">
    <location>
        <begin position="125"/>
        <end position="148"/>
    </location>
</feature>
<evidence type="ECO:0000256" key="1">
    <source>
        <dbReference type="ARBA" id="ARBA00006828"/>
    </source>
</evidence>
<feature type="compositionally biased region" description="Basic and acidic residues" evidence="2">
    <location>
        <begin position="110"/>
        <end position="121"/>
    </location>
</feature>
<dbReference type="PROSITE" id="PS51717">
    <property type="entry name" value="G_VLIG"/>
    <property type="match status" value="1"/>
</dbReference>
<dbReference type="InterPro" id="IPR030383">
    <property type="entry name" value="G_VLIG_dom"/>
</dbReference>
<sequence>MSSSRRSSQASDHWISDDTEHLYEQINEMDTEEPIYQVPSSIPVWKGEGPAPLPRLAHKHHRHSTDEPAPTGQQDPPLTRPQPLPRQFKGQKSKSGYMLMSSVISITNREPTETHTQKPDEQNDAETTSVNTKGRIQRMSDSAAQATSPAIHREDSKKREPRDELNNETTTHAEPRSQPRKQNDDQELYAEKSPKNAMGERTELSDVVSQLKMETYRHTKLTLQDVLNIGQETMTNIKLMTVEDIPWNFLQKVMALNVIARSTTLIPSAESRGINRLQSFTVDLEIDSSDSLHPLDVMCALLHCSDHFLQQEIVSKMSMCQFAVPLLLPAGDGTYCTLMLWAMRDIVKRWRPHSLADSKGFMEDNVVNVPMPTFSFVRLGKTKLSKSKILNHVLCPTHSIFNIFLNREMDCGNYPRKASDGLVEISWFFPGGSRSSETFPEPFAVTNLHGDLASNLREFTFLTQVSAAVFIFINSFTERDYKLFTKLRDTATKYCFILNSSNDNKKTQTTLEKLKQLSQTLTVLLVKTRERNAINSVNDIQEIISDCLKDKVNSLSLEDMAAVASKHGIKVDENTVECQKARNHALSIIREIKNVSQYKTETMRLQGDLWKEISKEERELCRMKNQGSSNSTLYRNKLTKRCFDLTRSQYQNPMPDGIKTFITALSSLTQQEKKCFMKWMKFYLDSAARGNLLALQTKYRRSIANEVPNTTEMKQISQNISENSLGIENFLREIAQFYEAECAMIRQEQINPNQRKFTELPRIAANLLLDGFPLELIDGDASNIPMQWITDILAELDTKTGGQCRMRVITVLGVQSTGKSTLLNTMFGLQFPVASGRCTRGAFMTLIRVEEDFTEELGCDFILVIDTEGLKAPELASLENSYEHDNELATLVVGLSDITIINMAMENTSEMKDILQIVVHAFLRMSEVGKKPNCHLVHQNVGDVAAHQNNEAGRAKLFKELDEMTQVAARMERRNKSIKFSDIIDYDSEKHSWYIPGLWQGVPPMAPINQGYSENVFKLKKYIFDSLKERQSPGPQSASSFIEWLKSLWNAVKHESFIFSFRNVLVAEAYDQLSVKYSELEWKFRKQVHSYVAKSENVIKNQISDNLQPVTSDIVNNDLKDMLNQEEANMTKQLSHFFKSGCANVHLVERYREDFLIHVKSLRKDLEVMASSKFWETLQIQSGKREIQNIQNTFHQSIENKVHNRLKSMKMNQRTLSETELKLEFDALWDSILVELNVTRLRIHRIDAEMLEQMRRELSNRPGAVQEILNNVTSLKNYGKGRFAMDKTYLDSNYFLKRIKEFFTKDRYKKLENIAQSLADNCNYYVMEKIRTNEDYNELYCQALLTIINTTLDEEEIRKLHPTPQFEVNLKLHILGKAAPLFQKMHDDFGLNNDPKRLISKFKSQYFSVFKNKVQGGDISRSHAKGFCEQCLKPAIVEHIYRNLGKEIGDEILRSVDATMFRSQKHFQFALLKELLQTNRFENYLQYITQYESYARRWISEYITKKYKSVESLDNLISKILSSISEKVRAALRGPKVQNSQSVSELLQIVSNELTSHLVLSKNAMNITDFQNMTNVKQFSKDIEIFVNTMDNEIKSSIQSMDIESIFLNLTLKPHDELFQRVIGCGKKCPFCEVPCESGGTKHYNHSATIHRPKGLAQYTWSESNVLCNSTCSTDILSNGSFTNPDTDGKWHPYKEYQIIYPDWIIHPDKDLNSSDFWNFVLKQFNHQFAKYYNANPAEIPPEWEKITQQQALRSLQEMYNLK</sequence>
<dbReference type="InterPro" id="IPR057365">
    <property type="entry name" value="URGCP"/>
</dbReference>
<organism evidence="4 5">
    <name type="scientific">Leptobrachium leishanense</name>
    <name type="common">Leishan spiny toad</name>
    <dbReference type="NCBI Taxonomy" id="445787"/>
    <lineage>
        <taxon>Eukaryota</taxon>
        <taxon>Metazoa</taxon>
        <taxon>Chordata</taxon>
        <taxon>Craniata</taxon>
        <taxon>Vertebrata</taxon>
        <taxon>Euteleostomi</taxon>
        <taxon>Amphibia</taxon>
        <taxon>Batrachia</taxon>
        <taxon>Anura</taxon>
        <taxon>Pelobatoidea</taxon>
        <taxon>Megophryidae</taxon>
        <taxon>Leptobrachium</taxon>
    </lineage>
</organism>
<evidence type="ECO:0000313" key="4">
    <source>
        <dbReference type="Ensembl" id="ENSLLEP00000030412.1"/>
    </source>
</evidence>
<protein>
    <recommendedName>
        <fullName evidence="3">VLIG-type G domain-containing protein</fullName>
    </recommendedName>
</protein>
<dbReference type="InterPro" id="IPR027417">
    <property type="entry name" value="P-loop_NTPase"/>
</dbReference>
<evidence type="ECO:0000313" key="5">
    <source>
        <dbReference type="Proteomes" id="UP000694569"/>
    </source>
</evidence>
<reference evidence="4" key="1">
    <citation type="submission" date="2025-08" db="UniProtKB">
        <authorList>
            <consortium name="Ensembl"/>
        </authorList>
    </citation>
    <scope>IDENTIFICATION</scope>
</reference>
<dbReference type="GeneTree" id="ENSGT00940000154390"/>
<dbReference type="Pfam" id="PF25496">
    <property type="entry name" value="URGCP"/>
    <property type="match status" value="1"/>
</dbReference>
<dbReference type="Proteomes" id="UP000694569">
    <property type="component" value="Unplaced"/>
</dbReference>
<evidence type="ECO:0000259" key="3">
    <source>
        <dbReference type="PROSITE" id="PS51717"/>
    </source>
</evidence>
<dbReference type="Pfam" id="PF25683">
    <property type="entry name" value="URGCP_GTPase"/>
    <property type="match status" value="1"/>
</dbReference>
<feature type="region of interest" description="Disordered" evidence="2">
    <location>
        <begin position="27"/>
        <end position="204"/>
    </location>
</feature>
<dbReference type="OrthoDB" id="1597724at2759"/>
<dbReference type="Pfam" id="PF25974">
    <property type="entry name" value="URGCP_9th"/>
    <property type="match status" value="1"/>
</dbReference>
<feature type="compositionally biased region" description="Basic and acidic residues" evidence="2">
    <location>
        <begin position="151"/>
        <end position="204"/>
    </location>
</feature>
<accession>A0A8C5Q1W9</accession>
<dbReference type="PANTHER" id="PTHR14819">
    <property type="entry name" value="GTP-BINDING"/>
    <property type="match status" value="1"/>
</dbReference>
<feature type="domain" description="VLIG-type G" evidence="3">
    <location>
        <begin position="803"/>
        <end position="1046"/>
    </location>
</feature>
<dbReference type="Gene3D" id="3.40.50.300">
    <property type="entry name" value="P-loop containing nucleotide triphosphate hydrolases"/>
    <property type="match status" value="1"/>
</dbReference>
<name>A0A8C5Q1W9_9ANUR</name>
<evidence type="ECO:0000256" key="2">
    <source>
        <dbReference type="SAM" id="MobiDB-lite"/>
    </source>
</evidence>
<dbReference type="SUPFAM" id="SSF52540">
    <property type="entry name" value="P-loop containing nucleoside triphosphate hydrolases"/>
    <property type="match status" value="1"/>
</dbReference>
<dbReference type="GO" id="GO:0005525">
    <property type="term" value="F:GTP binding"/>
    <property type="evidence" value="ECO:0007669"/>
    <property type="project" value="InterPro"/>
</dbReference>
<proteinExistence type="inferred from homology"/>
<reference evidence="4" key="2">
    <citation type="submission" date="2025-09" db="UniProtKB">
        <authorList>
            <consortium name="Ensembl"/>
        </authorList>
    </citation>
    <scope>IDENTIFICATION</scope>
</reference>
<keyword evidence="5" id="KW-1185">Reference proteome</keyword>
<dbReference type="Ensembl" id="ENSLLET00000031580.1">
    <property type="protein sequence ID" value="ENSLLEP00000030412.1"/>
    <property type="gene ID" value="ENSLLEG00000019222.1"/>
</dbReference>
<dbReference type="InterPro" id="IPR052986">
    <property type="entry name" value="VLIG_GTPase"/>
</dbReference>